<reference evidence="2 4" key="2">
    <citation type="submission" date="2018-06" db="EMBL/GenBank/DDBJ databases">
        <authorList>
            <consortium name="Pathogen Informatics"/>
            <person name="Doyle S."/>
        </authorList>
    </citation>
    <scope>NUCLEOTIDE SEQUENCE [LARGE SCALE GENOMIC DNA]</scope>
    <source>
        <strain evidence="2 4">NCTC12437</strain>
    </source>
</reference>
<dbReference type="OrthoDB" id="7678938at2"/>
<dbReference type="Proteomes" id="UP000054735">
    <property type="component" value="Unassembled WGS sequence"/>
</dbReference>
<evidence type="ECO:0000313" key="1">
    <source>
        <dbReference type="EMBL" id="KTC72581.1"/>
    </source>
</evidence>
<dbReference type="EMBL" id="UGNW01000001">
    <property type="protein sequence ID" value="STX32853.1"/>
    <property type="molecule type" value="Genomic_DNA"/>
</dbReference>
<evidence type="ECO:0000313" key="4">
    <source>
        <dbReference type="Proteomes" id="UP000255066"/>
    </source>
</evidence>
<dbReference type="GO" id="GO:0016740">
    <property type="term" value="F:transferase activity"/>
    <property type="evidence" value="ECO:0007669"/>
    <property type="project" value="UniProtKB-KW"/>
</dbReference>
<keyword evidence="2" id="KW-0808">Transferase</keyword>
<keyword evidence="3" id="KW-1185">Reference proteome</keyword>
<dbReference type="Gene3D" id="3.40.630.30">
    <property type="match status" value="1"/>
</dbReference>
<gene>
    <name evidence="1" type="ORF">Lbir_1356</name>
    <name evidence="2" type="ORF">NCTC12437_02653</name>
</gene>
<dbReference type="AlphaFoldDB" id="A0A378ICX4"/>
<dbReference type="SUPFAM" id="SSF55729">
    <property type="entry name" value="Acyl-CoA N-acyltransferases (Nat)"/>
    <property type="match status" value="1"/>
</dbReference>
<organism evidence="2 4">
    <name type="scientific">Legionella birminghamensis</name>
    <dbReference type="NCBI Taxonomy" id="28083"/>
    <lineage>
        <taxon>Bacteria</taxon>
        <taxon>Pseudomonadati</taxon>
        <taxon>Pseudomonadota</taxon>
        <taxon>Gammaproteobacteria</taxon>
        <taxon>Legionellales</taxon>
        <taxon>Legionellaceae</taxon>
        <taxon>Legionella</taxon>
    </lineage>
</organism>
<name>A0A378ICX4_9GAMM</name>
<dbReference type="Proteomes" id="UP000255066">
    <property type="component" value="Unassembled WGS sequence"/>
</dbReference>
<dbReference type="RefSeq" id="WP_058523421.1">
    <property type="nucleotide sequence ID" value="NZ_CAAAHV010000042.1"/>
</dbReference>
<evidence type="ECO:0000313" key="3">
    <source>
        <dbReference type="Proteomes" id="UP000054735"/>
    </source>
</evidence>
<reference evidence="1 3" key="1">
    <citation type="submission" date="2015-11" db="EMBL/GenBank/DDBJ databases">
        <title>Genomic analysis of 38 Legionella species identifies large and diverse effector repertoires.</title>
        <authorList>
            <person name="Burstein D."/>
            <person name="Amaro F."/>
            <person name="Zusman T."/>
            <person name="Lifshitz Z."/>
            <person name="Cohen O."/>
            <person name="Gilbert J.A."/>
            <person name="Pupko T."/>
            <person name="Shuman H.A."/>
            <person name="Segal G."/>
        </authorList>
    </citation>
    <scope>NUCLEOTIDE SEQUENCE [LARGE SCALE GENOMIC DNA]</scope>
    <source>
        <strain evidence="1 3">CDC#1407-AL-14</strain>
    </source>
</reference>
<sequence length="101" mass="11636">MIRIELLKHHPHTLSRLAQIWHKELASIWAPEFSLEQARARFQTHMNDGEMPLTMVAFADGMPVGMCSLRKNDGIRPDLCPWLGGLVRRLRQGRICIVNIH</sequence>
<dbReference type="EMBL" id="LNXT01000015">
    <property type="protein sequence ID" value="KTC72581.1"/>
    <property type="molecule type" value="Genomic_DNA"/>
</dbReference>
<protein>
    <submittedName>
        <fullName evidence="1 2">Acetyltransferase</fullName>
    </submittedName>
</protein>
<accession>A0A378ICX4</accession>
<proteinExistence type="predicted"/>
<dbReference type="InterPro" id="IPR016181">
    <property type="entry name" value="Acyl_CoA_acyltransferase"/>
</dbReference>
<dbReference type="STRING" id="28083.Lbir_1356"/>
<evidence type="ECO:0000313" key="2">
    <source>
        <dbReference type="EMBL" id="STX32853.1"/>
    </source>
</evidence>